<name>A0ABS7TI62_9BACT</name>
<gene>
    <name evidence="2" type="ORF">K7C98_01500</name>
</gene>
<evidence type="ECO:0000313" key="3">
    <source>
        <dbReference type="Proteomes" id="UP001139031"/>
    </source>
</evidence>
<organism evidence="2 3">
    <name type="scientific">Nannocystis pusilla</name>
    <dbReference type="NCBI Taxonomy" id="889268"/>
    <lineage>
        <taxon>Bacteria</taxon>
        <taxon>Pseudomonadati</taxon>
        <taxon>Myxococcota</taxon>
        <taxon>Polyangia</taxon>
        <taxon>Nannocystales</taxon>
        <taxon>Nannocystaceae</taxon>
        <taxon>Nannocystis</taxon>
    </lineage>
</organism>
<proteinExistence type="predicted"/>
<dbReference type="Proteomes" id="UP001139031">
    <property type="component" value="Unassembled WGS sequence"/>
</dbReference>
<keyword evidence="1" id="KW-0472">Membrane</keyword>
<protein>
    <submittedName>
        <fullName evidence="2">Uncharacterized protein</fullName>
    </submittedName>
</protein>
<reference evidence="2" key="1">
    <citation type="submission" date="2021-08" db="EMBL/GenBank/DDBJ databases">
        <authorList>
            <person name="Stevens D.C."/>
        </authorList>
    </citation>
    <scope>NUCLEOTIDE SEQUENCE</scope>
    <source>
        <strain evidence="2">DSM 53165</strain>
    </source>
</reference>
<dbReference type="RefSeq" id="WP_224189677.1">
    <property type="nucleotide sequence ID" value="NZ_JAIRAU010000001.1"/>
</dbReference>
<accession>A0ABS7TI62</accession>
<keyword evidence="1" id="KW-0812">Transmembrane</keyword>
<evidence type="ECO:0000256" key="1">
    <source>
        <dbReference type="SAM" id="Phobius"/>
    </source>
</evidence>
<comment type="caution">
    <text evidence="2">The sequence shown here is derived from an EMBL/GenBank/DDBJ whole genome shotgun (WGS) entry which is preliminary data.</text>
</comment>
<keyword evidence="3" id="KW-1185">Reference proteome</keyword>
<dbReference type="EMBL" id="JAIRAU010000001">
    <property type="protein sequence ID" value="MBZ5707915.1"/>
    <property type="molecule type" value="Genomic_DNA"/>
</dbReference>
<keyword evidence="1" id="KW-1133">Transmembrane helix</keyword>
<feature type="transmembrane region" description="Helical" evidence="1">
    <location>
        <begin position="37"/>
        <end position="54"/>
    </location>
</feature>
<evidence type="ECO:0000313" key="2">
    <source>
        <dbReference type="EMBL" id="MBZ5707915.1"/>
    </source>
</evidence>
<sequence length="63" mass="6882">MSYIASRVLCTSSLGDLRPGGLERALQWFVAPLDGPVALSLLIVVVCGLLGLAWRRRHRPPRA</sequence>